<dbReference type="InterPro" id="IPR057654">
    <property type="entry name" value="Znf-CCCH_tandem"/>
</dbReference>
<gene>
    <name evidence="4" type="ORF">B0I36DRAFT_394271</name>
</gene>
<evidence type="ECO:0000313" key="5">
    <source>
        <dbReference type="Proteomes" id="UP000756346"/>
    </source>
</evidence>
<evidence type="ECO:0000259" key="2">
    <source>
        <dbReference type="Pfam" id="PF25540"/>
    </source>
</evidence>
<comment type="caution">
    <text evidence="4">The sequence shown here is derived from an EMBL/GenBank/DDBJ whole genome shotgun (WGS) entry which is preliminary data.</text>
</comment>
<evidence type="ECO:0000259" key="3">
    <source>
        <dbReference type="Pfam" id="PF25543"/>
    </source>
</evidence>
<dbReference type="RefSeq" id="XP_046007783.1">
    <property type="nucleotide sequence ID" value="XM_046161491.1"/>
</dbReference>
<dbReference type="GeneID" id="70191037"/>
<dbReference type="PANTHER" id="PTHR37543:SF1">
    <property type="entry name" value="CCCH ZINC FINGER DNA BINDING PROTEIN (AFU_ORTHOLOGUE AFUA_5G12760)"/>
    <property type="match status" value="1"/>
</dbReference>
<dbReference type="EMBL" id="JAGTJQ010000010">
    <property type="protein sequence ID" value="KAH7021582.1"/>
    <property type="molecule type" value="Genomic_DNA"/>
</dbReference>
<keyword evidence="1" id="KW-0175">Coiled coil</keyword>
<dbReference type="PANTHER" id="PTHR37543">
    <property type="entry name" value="CCCH ZINC FINGER DNA BINDING PROTEIN (AFU_ORTHOLOGUE AFUA_5G12760)"/>
    <property type="match status" value="1"/>
</dbReference>
<organism evidence="4 5">
    <name type="scientific">Microdochium trichocladiopsis</name>
    <dbReference type="NCBI Taxonomy" id="1682393"/>
    <lineage>
        <taxon>Eukaryota</taxon>
        <taxon>Fungi</taxon>
        <taxon>Dikarya</taxon>
        <taxon>Ascomycota</taxon>
        <taxon>Pezizomycotina</taxon>
        <taxon>Sordariomycetes</taxon>
        <taxon>Xylariomycetidae</taxon>
        <taxon>Xylariales</taxon>
        <taxon>Microdochiaceae</taxon>
        <taxon>Microdochium</taxon>
    </lineage>
</organism>
<dbReference type="OrthoDB" id="2270193at2759"/>
<keyword evidence="5" id="KW-1185">Reference proteome</keyword>
<dbReference type="InterPro" id="IPR057683">
    <property type="entry name" value="DUF7923"/>
</dbReference>
<reference evidence="4" key="1">
    <citation type="journal article" date="2021" name="Nat. Commun.">
        <title>Genetic determinants of endophytism in the Arabidopsis root mycobiome.</title>
        <authorList>
            <person name="Mesny F."/>
            <person name="Miyauchi S."/>
            <person name="Thiergart T."/>
            <person name="Pickel B."/>
            <person name="Atanasova L."/>
            <person name="Karlsson M."/>
            <person name="Huettel B."/>
            <person name="Barry K.W."/>
            <person name="Haridas S."/>
            <person name="Chen C."/>
            <person name="Bauer D."/>
            <person name="Andreopoulos W."/>
            <person name="Pangilinan J."/>
            <person name="LaButti K."/>
            <person name="Riley R."/>
            <person name="Lipzen A."/>
            <person name="Clum A."/>
            <person name="Drula E."/>
            <person name="Henrissat B."/>
            <person name="Kohler A."/>
            <person name="Grigoriev I.V."/>
            <person name="Martin F.M."/>
            <person name="Hacquard S."/>
        </authorList>
    </citation>
    <scope>NUCLEOTIDE SEQUENCE</scope>
    <source>
        <strain evidence="4">MPI-CAGE-CH-0230</strain>
    </source>
</reference>
<evidence type="ECO:0000256" key="1">
    <source>
        <dbReference type="SAM" id="Coils"/>
    </source>
</evidence>
<protein>
    <submittedName>
        <fullName evidence="4">Uncharacterized protein</fullName>
    </submittedName>
</protein>
<dbReference type="Pfam" id="PF25540">
    <property type="entry name" value="DUF7923"/>
    <property type="match status" value="1"/>
</dbReference>
<name>A0A9P9BLC9_9PEZI</name>
<dbReference type="Pfam" id="PF25543">
    <property type="entry name" value="zf-CCCH_tandem"/>
    <property type="match status" value="1"/>
</dbReference>
<feature type="domain" description="DUF7923" evidence="2">
    <location>
        <begin position="68"/>
        <end position="236"/>
    </location>
</feature>
<feature type="coiled-coil region" evidence="1">
    <location>
        <begin position="36"/>
        <end position="67"/>
    </location>
</feature>
<sequence length="352" mass="38782">MPDIQAKLERLKAGWNSCKAQDDQKHSLISDLFACIDDLSGKLSEAESELRDKKRSGEKEIQALQLEMFKDELVKQGLDGGKKTACLLKQAVIEELRSSAPAAAHHLKVVVRVYANVKGLAKTYKVVEVLSEATFDDFVRGFNMGDPLCDYIDAGNGKECADAKVRAYFELCLADIHCQQIIFGGTADDGYARLLGPHAEDDAVRGRVTLLEGPPFAYELAGIKDKYRPISLENVFRSQKLVKEDPPLNYSHQDFLSLQSRKLCNSFQLLGKCPFLDTYGNCQHGHIEGLSPKQIAALRAVARQSPCKSGLSCSDPGCIYGHRCTRDNCALSTCRFSPGMHYVETTIVGKSG</sequence>
<dbReference type="AlphaFoldDB" id="A0A9P9BLC9"/>
<proteinExistence type="predicted"/>
<dbReference type="Proteomes" id="UP000756346">
    <property type="component" value="Unassembled WGS sequence"/>
</dbReference>
<evidence type="ECO:0000313" key="4">
    <source>
        <dbReference type="EMBL" id="KAH7021582.1"/>
    </source>
</evidence>
<feature type="domain" description="Tandem CCCH zinc finger" evidence="3">
    <location>
        <begin position="297"/>
        <end position="345"/>
    </location>
</feature>
<accession>A0A9P9BLC9</accession>